<name>A0A1H3GJ48_9PSEU</name>
<dbReference type="Proteomes" id="UP000199515">
    <property type="component" value="Unassembled WGS sequence"/>
</dbReference>
<dbReference type="OrthoDB" id="5243635at2"/>
<keyword evidence="4" id="KW-0689">Ribosomal protein</keyword>
<keyword evidence="5" id="KW-1185">Reference proteome</keyword>
<dbReference type="InterPro" id="IPR016181">
    <property type="entry name" value="Acyl_CoA_acyltransferase"/>
</dbReference>
<gene>
    <name evidence="4" type="ORF">SAMN05421504_104255</name>
</gene>
<accession>A0A1H3GJ48</accession>
<dbReference type="PANTHER" id="PTHR43877">
    <property type="entry name" value="AMINOALKYLPHOSPHONATE N-ACETYLTRANSFERASE-RELATED-RELATED"/>
    <property type="match status" value="1"/>
</dbReference>
<reference evidence="4 5" key="1">
    <citation type="submission" date="2016-10" db="EMBL/GenBank/DDBJ databases">
        <authorList>
            <person name="de Groot N.N."/>
        </authorList>
    </citation>
    <scope>NUCLEOTIDE SEQUENCE [LARGE SCALE GENOMIC DNA]</scope>
    <source>
        <strain evidence="4 5">CPCC 202699</strain>
    </source>
</reference>
<sequence length="183" mass="19474">MSIARVRLATVEDAKEIARIQRVAWEAAYADLPGALAALDAVDAEQQWTDAIEFPFSTVYLATEGEFNVGFCVAGIAPESEVADASGALPDDAAKTGLIASLLVEPRWGRRGHAGRLLGTAAQGLRELGAERGISWVGQSDHPALGFYRRAGWNPDGTVRVLDTGETTIREVRLTGTLDLALA</sequence>
<dbReference type="GO" id="GO:0005840">
    <property type="term" value="C:ribosome"/>
    <property type="evidence" value="ECO:0007669"/>
    <property type="project" value="UniProtKB-KW"/>
</dbReference>
<dbReference type="InterPro" id="IPR050832">
    <property type="entry name" value="Bact_Acetyltransf"/>
</dbReference>
<keyword evidence="1" id="KW-0808">Transferase</keyword>
<dbReference type="STRING" id="589385.SAMN05421504_104255"/>
<evidence type="ECO:0000313" key="4">
    <source>
        <dbReference type="EMBL" id="SDY02534.1"/>
    </source>
</evidence>
<proteinExistence type="predicted"/>
<dbReference type="AlphaFoldDB" id="A0A1H3GJ48"/>
<evidence type="ECO:0000259" key="3">
    <source>
        <dbReference type="PROSITE" id="PS51186"/>
    </source>
</evidence>
<keyword evidence="4" id="KW-0687">Ribonucleoprotein</keyword>
<organism evidence="4 5">
    <name type="scientific">Amycolatopsis xylanica</name>
    <dbReference type="NCBI Taxonomy" id="589385"/>
    <lineage>
        <taxon>Bacteria</taxon>
        <taxon>Bacillati</taxon>
        <taxon>Actinomycetota</taxon>
        <taxon>Actinomycetes</taxon>
        <taxon>Pseudonocardiales</taxon>
        <taxon>Pseudonocardiaceae</taxon>
        <taxon>Amycolatopsis</taxon>
    </lineage>
</organism>
<dbReference type="Pfam" id="PF00583">
    <property type="entry name" value="Acetyltransf_1"/>
    <property type="match status" value="1"/>
</dbReference>
<dbReference type="GO" id="GO:0016747">
    <property type="term" value="F:acyltransferase activity, transferring groups other than amino-acyl groups"/>
    <property type="evidence" value="ECO:0007669"/>
    <property type="project" value="InterPro"/>
</dbReference>
<evidence type="ECO:0000256" key="2">
    <source>
        <dbReference type="ARBA" id="ARBA00023315"/>
    </source>
</evidence>
<dbReference type="InterPro" id="IPR000182">
    <property type="entry name" value="GNAT_dom"/>
</dbReference>
<dbReference type="PROSITE" id="PS51186">
    <property type="entry name" value="GNAT"/>
    <property type="match status" value="1"/>
</dbReference>
<dbReference type="Gene3D" id="3.40.630.30">
    <property type="match status" value="1"/>
</dbReference>
<evidence type="ECO:0000313" key="5">
    <source>
        <dbReference type="Proteomes" id="UP000199515"/>
    </source>
</evidence>
<keyword evidence="2" id="KW-0012">Acyltransferase</keyword>
<feature type="domain" description="N-acetyltransferase" evidence="3">
    <location>
        <begin position="4"/>
        <end position="179"/>
    </location>
</feature>
<dbReference type="SUPFAM" id="SSF55729">
    <property type="entry name" value="Acyl-CoA N-acyltransferases (Nat)"/>
    <property type="match status" value="1"/>
</dbReference>
<dbReference type="RefSeq" id="WP_091290983.1">
    <property type="nucleotide sequence ID" value="NZ_FNON01000004.1"/>
</dbReference>
<dbReference type="PANTHER" id="PTHR43877:SF1">
    <property type="entry name" value="ACETYLTRANSFERASE"/>
    <property type="match status" value="1"/>
</dbReference>
<dbReference type="EMBL" id="FNON01000004">
    <property type="protein sequence ID" value="SDY02534.1"/>
    <property type="molecule type" value="Genomic_DNA"/>
</dbReference>
<evidence type="ECO:0000256" key="1">
    <source>
        <dbReference type="ARBA" id="ARBA00022679"/>
    </source>
</evidence>
<protein>
    <submittedName>
        <fullName evidence="4">Ribosomal protein S18 acetylase RimI</fullName>
    </submittedName>
</protein>